<dbReference type="InterPro" id="IPR038107">
    <property type="entry name" value="Glycos_transf_N_sf"/>
</dbReference>
<evidence type="ECO:0000256" key="11">
    <source>
        <dbReference type="RuleBase" id="RU365103"/>
    </source>
</evidence>
<dbReference type="FunFam" id="3.40.50.11720:FF:000001">
    <property type="entry name" value="3-deoxy-D-manno-octulosonic acid transferase"/>
    <property type="match status" value="1"/>
</dbReference>
<reference evidence="14 15" key="1">
    <citation type="submission" date="2020-04" db="EMBL/GenBank/DDBJ databases">
        <title>Thalassotalea sp. M1531, isolated from the surface of marine red alga.</title>
        <authorList>
            <person name="Pang L."/>
            <person name="Lu D.-C."/>
        </authorList>
    </citation>
    <scope>NUCLEOTIDE SEQUENCE [LARGE SCALE GENOMIC DNA]</scope>
    <source>
        <strain evidence="14 15">M1531</strain>
    </source>
</reference>
<evidence type="ECO:0000259" key="12">
    <source>
        <dbReference type="Pfam" id="PF00534"/>
    </source>
</evidence>
<dbReference type="NCBIfam" id="NF004388">
    <property type="entry name" value="PRK05749.1-4"/>
    <property type="match status" value="1"/>
</dbReference>
<comment type="catalytic activity">
    <reaction evidence="8 11">
        <text>lipid IVA (E. coli) + CMP-3-deoxy-beta-D-manno-octulosonate = alpha-Kdo-(2-&gt;6)-lipid IVA (E. coli) + CMP + H(+)</text>
        <dbReference type="Rhea" id="RHEA:28066"/>
        <dbReference type="ChEBI" id="CHEBI:15378"/>
        <dbReference type="ChEBI" id="CHEBI:58603"/>
        <dbReference type="ChEBI" id="CHEBI:60364"/>
        <dbReference type="ChEBI" id="CHEBI:60377"/>
        <dbReference type="ChEBI" id="CHEBI:85987"/>
        <dbReference type="EC" id="2.4.99.12"/>
    </reaction>
</comment>
<dbReference type="PANTHER" id="PTHR42755">
    <property type="entry name" value="3-DEOXY-MANNO-OCTULOSONATE CYTIDYLYLTRANSFERASE"/>
    <property type="match status" value="1"/>
</dbReference>
<keyword evidence="15" id="KW-1185">Reference proteome</keyword>
<dbReference type="GO" id="GO:0030313">
    <property type="term" value="C:cell envelope"/>
    <property type="evidence" value="ECO:0007669"/>
    <property type="project" value="UniProtKB-SubCell"/>
</dbReference>
<evidence type="ECO:0000256" key="10">
    <source>
        <dbReference type="PIRSR" id="PIRSR639901-2"/>
    </source>
</evidence>
<feature type="site" description="Transition state stabilizer" evidence="10">
    <location>
        <position position="130"/>
    </location>
</feature>
<dbReference type="AlphaFoldDB" id="A0A7Y0LH13"/>
<dbReference type="Pfam" id="PF00534">
    <property type="entry name" value="Glycos_transf_1"/>
    <property type="match status" value="1"/>
</dbReference>
<comment type="subcellular location">
    <subcellularLocation>
        <location evidence="1">Cell envelope</location>
    </subcellularLocation>
    <subcellularLocation>
        <location evidence="11">Cell membrane</location>
    </subcellularLocation>
</comment>
<evidence type="ECO:0000256" key="6">
    <source>
        <dbReference type="ARBA" id="ARBA00022679"/>
    </source>
</evidence>
<evidence type="ECO:0000256" key="3">
    <source>
        <dbReference type="ARBA" id="ARBA00012621"/>
    </source>
</evidence>
<evidence type="ECO:0000256" key="1">
    <source>
        <dbReference type="ARBA" id="ARBA00004196"/>
    </source>
</evidence>
<keyword evidence="6 11" id="KW-0808">Transferase</keyword>
<gene>
    <name evidence="14" type="ORF">HII17_16120</name>
</gene>
<dbReference type="Pfam" id="PF04413">
    <property type="entry name" value="Glycos_transf_N"/>
    <property type="match status" value="1"/>
</dbReference>
<dbReference type="Proteomes" id="UP000568664">
    <property type="component" value="Unassembled WGS sequence"/>
</dbReference>
<comment type="pathway">
    <text evidence="2 11">Bacterial outer membrane biogenesis; LPS core biosynthesis.</text>
</comment>
<dbReference type="EMBL" id="JABBXH010000006">
    <property type="protein sequence ID" value="NMP33085.1"/>
    <property type="molecule type" value="Genomic_DNA"/>
</dbReference>
<dbReference type="GO" id="GO:0043842">
    <property type="term" value="F:Kdo transferase activity"/>
    <property type="evidence" value="ECO:0007669"/>
    <property type="project" value="UniProtKB-EC"/>
</dbReference>
<dbReference type="Gene3D" id="3.40.50.11720">
    <property type="entry name" value="3-Deoxy-D-manno-octulosonic-acid transferase, N-terminal domain"/>
    <property type="match status" value="1"/>
</dbReference>
<dbReference type="PANTHER" id="PTHR42755:SF1">
    <property type="entry name" value="3-DEOXY-D-MANNO-OCTULOSONIC ACID TRANSFERASE, MITOCHONDRIAL-RELATED"/>
    <property type="match status" value="1"/>
</dbReference>
<evidence type="ECO:0000256" key="7">
    <source>
        <dbReference type="ARBA" id="ARBA00031445"/>
    </source>
</evidence>
<dbReference type="GO" id="GO:0009244">
    <property type="term" value="P:lipopolysaccharide core region biosynthetic process"/>
    <property type="evidence" value="ECO:0007669"/>
    <property type="project" value="UniProtKB-UniRule"/>
</dbReference>
<dbReference type="GO" id="GO:0009245">
    <property type="term" value="P:lipid A biosynthetic process"/>
    <property type="evidence" value="ECO:0007669"/>
    <property type="project" value="TreeGrafter"/>
</dbReference>
<feature type="domain" description="3-deoxy-D-manno-octulosonic-acid transferase N-terminal" evidence="13">
    <location>
        <begin position="33"/>
        <end position="210"/>
    </location>
</feature>
<dbReference type="UniPathway" id="UPA00958"/>
<comment type="function">
    <text evidence="11">Involved in lipopolysaccharide (LPS) biosynthesis. Catalyzes the transfer of 3-deoxy-D-manno-octulosonate (Kdo) residue(s) from CMP-Kdo to lipid IV(A), the tetraacyldisaccharide-1,4'-bisphosphate precursor of lipid A.</text>
</comment>
<dbReference type="GO" id="GO:0005886">
    <property type="term" value="C:plasma membrane"/>
    <property type="evidence" value="ECO:0007669"/>
    <property type="project" value="UniProtKB-SubCell"/>
</dbReference>
<evidence type="ECO:0000256" key="8">
    <source>
        <dbReference type="ARBA" id="ARBA00049183"/>
    </source>
</evidence>
<comment type="caution">
    <text evidence="14">The sequence shown here is derived from an EMBL/GenBank/DDBJ whole genome shotgun (WGS) entry which is preliminary data.</text>
</comment>
<name>A0A7Y0LH13_9GAMM</name>
<dbReference type="Gene3D" id="3.40.50.2000">
    <property type="entry name" value="Glycogen Phosphorylase B"/>
    <property type="match status" value="1"/>
</dbReference>
<keyword evidence="11" id="KW-0448">Lipopolysaccharide biosynthesis</keyword>
<dbReference type="InterPro" id="IPR001296">
    <property type="entry name" value="Glyco_trans_1"/>
</dbReference>
<evidence type="ECO:0000256" key="9">
    <source>
        <dbReference type="PIRSR" id="PIRSR639901-1"/>
    </source>
</evidence>
<organism evidence="14 15">
    <name type="scientific">Thalassotalea algicola</name>
    <dbReference type="NCBI Taxonomy" id="2716224"/>
    <lineage>
        <taxon>Bacteria</taxon>
        <taxon>Pseudomonadati</taxon>
        <taxon>Pseudomonadota</taxon>
        <taxon>Gammaproteobacteria</taxon>
        <taxon>Alteromonadales</taxon>
        <taxon>Colwelliaceae</taxon>
        <taxon>Thalassotalea</taxon>
    </lineage>
</organism>
<dbReference type="InterPro" id="IPR039901">
    <property type="entry name" value="Kdotransferase"/>
</dbReference>
<comment type="similarity">
    <text evidence="11">Belongs to the glycosyltransferase group 1 family.</text>
</comment>
<keyword evidence="5" id="KW-0472">Membrane</keyword>
<evidence type="ECO:0000313" key="14">
    <source>
        <dbReference type="EMBL" id="NMP33085.1"/>
    </source>
</evidence>
<protein>
    <recommendedName>
        <fullName evidence="4 11">3-deoxy-D-manno-octulosonic acid transferase</fullName>
        <shortName evidence="11">Kdo transferase</shortName>
        <ecNumber evidence="3 11">2.4.99.12</ecNumber>
    </recommendedName>
    <alternativeName>
        <fullName evidence="7 11">Lipid IV(A) 3-deoxy-D-manno-octulosonic acid transferase</fullName>
    </alternativeName>
</protein>
<sequence>MALFTYRLILLLLLPLVLLLALLRSINHPAYRKRLGERLGFIPRHFKPKGIVIHAASVGEVLALKPFIEQCLVDFAQYSITVTTFTPTGSAQVQKLFGDKVQHCYIPLDIWPCSYLFLRRLQPKALVMMETELWPNLIDQATRAQTKLLLVNGRISNKSLPRYQKLSALISPCLKQFDQVLAQSEDNAERLVKLGASPTSCSSAGNLKYDLTLGRDIKSKQKHLAELLPNNRPIWLLASSHSGDEELILSSYQTIKSKLPNCLLIIVPRHPERFDNVAKIISQHQFSCQRRSTNEKVSEETQVWLMDSLGELMAVLGLTDVVTMGGTFSNIGGHNPLEPALFKKPVIVGNDMSNFTEVYQQLKSIGGIVTLPKYSDSNSLKQALAEKVTTLIQNPESAQTLGENAYKVVLQNQGATQRCINVLTQLLNR</sequence>
<dbReference type="EC" id="2.4.99.12" evidence="3 11"/>
<feature type="active site" description="Proton acceptor" evidence="9">
    <location>
        <position position="60"/>
    </location>
</feature>
<evidence type="ECO:0000313" key="15">
    <source>
        <dbReference type="Proteomes" id="UP000568664"/>
    </source>
</evidence>
<keyword evidence="11" id="KW-1003">Cell membrane</keyword>
<proteinExistence type="inferred from homology"/>
<evidence type="ECO:0000259" key="13">
    <source>
        <dbReference type="Pfam" id="PF04413"/>
    </source>
</evidence>
<feature type="domain" description="Glycosyl transferase family 1" evidence="12">
    <location>
        <begin position="247"/>
        <end position="407"/>
    </location>
</feature>
<evidence type="ECO:0000256" key="5">
    <source>
        <dbReference type="ARBA" id="ARBA00022519"/>
    </source>
</evidence>
<dbReference type="InterPro" id="IPR007507">
    <property type="entry name" value="Glycos_transf_N"/>
</dbReference>
<feature type="site" description="Transition state stabilizer" evidence="10">
    <location>
        <position position="208"/>
    </location>
</feature>
<evidence type="ECO:0000256" key="2">
    <source>
        <dbReference type="ARBA" id="ARBA00004713"/>
    </source>
</evidence>
<keyword evidence="5" id="KW-0997">Cell inner membrane</keyword>
<evidence type="ECO:0000256" key="4">
    <source>
        <dbReference type="ARBA" id="ARBA00019077"/>
    </source>
</evidence>
<dbReference type="SUPFAM" id="SSF53756">
    <property type="entry name" value="UDP-Glycosyltransferase/glycogen phosphorylase"/>
    <property type="match status" value="1"/>
</dbReference>
<accession>A0A7Y0LH13</accession>